<dbReference type="RefSeq" id="XP_022396108.1">
    <property type="nucleotide sequence ID" value="XM_022543895.1"/>
</dbReference>
<dbReference type="OrthoDB" id="5414143at2759"/>
<feature type="region of interest" description="Disordered" evidence="1">
    <location>
        <begin position="1"/>
        <end position="35"/>
    </location>
</feature>
<dbReference type="InterPro" id="IPR009003">
    <property type="entry name" value="Peptidase_S1_PA"/>
</dbReference>
<organism evidence="2 3">
    <name type="scientific">Aspergillus glaucus CBS 516.65</name>
    <dbReference type="NCBI Taxonomy" id="1160497"/>
    <lineage>
        <taxon>Eukaryota</taxon>
        <taxon>Fungi</taxon>
        <taxon>Dikarya</taxon>
        <taxon>Ascomycota</taxon>
        <taxon>Pezizomycotina</taxon>
        <taxon>Eurotiomycetes</taxon>
        <taxon>Eurotiomycetidae</taxon>
        <taxon>Eurotiales</taxon>
        <taxon>Aspergillaceae</taxon>
        <taxon>Aspergillus</taxon>
        <taxon>Aspergillus subgen. Aspergillus</taxon>
    </lineage>
</organism>
<evidence type="ECO:0000313" key="2">
    <source>
        <dbReference type="EMBL" id="OJJ79410.1"/>
    </source>
</evidence>
<dbReference type="VEuPathDB" id="FungiDB:ASPGLDRAFT_29858"/>
<dbReference type="EMBL" id="KV878918">
    <property type="protein sequence ID" value="OJJ79410.1"/>
    <property type="molecule type" value="Genomic_DNA"/>
</dbReference>
<dbReference type="GeneID" id="34460156"/>
<gene>
    <name evidence="2" type="ORF">ASPGLDRAFT_29858</name>
</gene>
<name>A0A1L9V660_ASPGL</name>
<dbReference type="Proteomes" id="UP000184300">
    <property type="component" value="Unassembled WGS sequence"/>
</dbReference>
<dbReference type="SUPFAM" id="SSF50494">
    <property type="entry name" value="Trypsin-like serine proteases"/>
    <property type="match status" value="1"/>
</dbReference>
<sequence>MAQTWAGLPTPPDSPRRRRQQLRESEEVTALATQSAKVETKAKAYRRGSSLSVDDHTRCEVIRFAPKDIEETVIDGLGRLEELNAELLKLRQEKYYRKMAVCELPRHLASSIDRYEVLVTPHQKKIDLAMSMPTTIGKVLISSGNMIWNNRVIDWAFVKIDEGISFEPNVMPRVSKSIEASNYGFKFQYESGDPLTGFGVLTAGEWYCKVGKATGLTAGICNGTKVSCHWNNRDRQRFDFQGNAGIVSPEVTEEYVVIDQPSDHVPRDFAHPGDSGSVLIDRFGRVCGLLYGATYTYAGVTLPVYAVLL</sequence>
<proteinExistence type="predicted"/>
<evidence type="ECO:0000256" key="1">
    <source>
        <dbReference type="SAM" id="MobiDB-lite"/>
    </source>
</evidence>
<reference evidence="3" key="1">
    <citation type="journal article" date="2017" name="Genome Biol.">
        <title>Comparative genomics reveals high biological diversity and specific adaptations in the industrially and medically important fungal genus Aspergillus.</title>
        <authorList>
            <person name="de Vries R.P."/>
            <person name="Riley R."/>
            <person name="Wiebenga A."/>
            <person name="Aguilar-Osorio G."/>
            <person name="Amillis S."/>
            <person name="Uchima C.A."/>
            <person name="Anderluh G."/>
            <person name="Asadollahi M."/>
            <person name="Askin M."/>
            <person name="Barry K."/>
            <person name="Battaglia E."/>
            <person name="Bayram O."/>
            <person name="Benocci T."/>
            <person name="Braus-Stromeyer S.A."/>
            <person name="Caldana C."/>
            <person name="Canovas D."/>
            <person name="Cerqueira G.C."/>
            <person name="Chen F."/>
            <person name="Chen W."/>
            <person name="Choi C."/>
            <person name="Clum A."/>
            <person name="Dos Santos R.A."/>
            <person name="Damasio A.R."/>
            <person name="Diallinas G."/>
            <person name="Emri T."/>
            <person name="Fekete E."/>
            <person name="Flipphi M."/>
            <person name="Freyberg S."/>
            <person name="Gallo A."/>
            <person name="Gournas C."/>
            <person name="Habgood R."/>
            <person name="Hainaut M."/>
            <person name="Harispe M.L."/>
            <person name="Henrissat B."/>
            <person name="Hilden K.S."/>
            <person name="Hope R."/>
            <person name="Hossain A."/>
            <person name="Karabika E."/>
            <person name="Karaffa L."/>
            <person name="Karanyi Z."/>
            <person name="Krasevec N."/>
            <person name="Kuo A."/>
            <person name="Kusch H."/>
            <person name="LaButti K."/>
            <person name="Lagendijk E.L."/>
            <person name="Lapidus A."/>
            <person name="Levasseur A."/>
            <person name="Lindquist E."/>
            <person name="Lipzen A."/>
            <person name="Logrieco A.F."/>
            <person name="MacCabe A."/>
            <person name="Maekelae M.R."/>
            <person name="Malavazi I."/>
            <person name="Melin P."/>
            <person name="Meyer V."/>
            <person name="Mielnichuk N."/>
            <person name="Miskei M."/>
            <person name="Molnar A.P."/>
            <person name="Mule G."/>
            <person name="Ngan C.Y."/>
            <person name="Orejas M."/>
            <person name="Orosz E."/>
            <person name="Ouedraogo J.P."/>
            <person name="Overkamp K.M."/>
            <person name="Park H.-S."/>
            <person name="Perrone G."/>
            <person name="Piumi F."/>
            <person name="Punt P.J."/>
            <person name="Ram A.F."/>
            <person name="Ramon A."/>
            <person name="Rauscher S."/>
            <person name="Record E."/>
            <person name="Riano-Pachon D.M."/>
            <person name="Robert V."/>
            <person name="Roehrig J."/>
            <person name="Ruller R."/>
            <person name="Salamov A."/>
            <person name="Salih N.S."/>
            <person name="Samson R.A."/>
            <person name="Sandor E."/>
            <person name="Sanguinetti M."/>
            <person name="Schuetze T."/>
            <person name="Sepcic K."/>
            <person name="Shelest E."/>
            <person name="Sherlock G."/>
            <person name="Sophianopoulou V."/>
            <person name="Squina F.M."/>
            <person name="Sun H."/>
            <person name="Susca A."/>
            <person name="Todd R.B."/>
            <person name="Tsang A."/>
            <person name="Unkles S.E."/>
            <person name="van de Wiele N."/>
            <person name="van Rossen-Uffink D."/>
            <person name="Oliveira J.V."/>
            <person name="Vesth T.C."/>
            <person name="Visser J."/>
            <person name="Yu J.-H."/>
            <person name="Zhou M."/>
            <person name="Andersen M.R."/>
            <person name="Archer D.B."/>
            <person name="Baker S.E."/>
            <person name="Benoit I."/>
            <person name="Brakhage A.A."/>
            <person name="Braus G.H."/>
            <person name="Fischer R."/>
            <person name="Frisvad J.C."/>
            <person name="Goldman G.H."/>
            <person name="Houbraken J."/>
            <person name="Oakley B."/>
            <person name="Pocsi I."/>
            <person name="Scazzocchio C."/>
            <person name="Seiboth B."/>
            <person name="vanKuyk P.A."/>
            <person name="Wortman J."/>
            <person name="Dyer P.S."/>
            <person name="Grigoriev I.V."/>
        </authorList>
    </citation>
    <scope>NUCLEOTIDE SEQUENCE [LARGE SCALE GENOMIC DNA]</scope>
    <source>
        <strain evidence="3">CBS 516.65</strain>
    </source>
</reference>
<evidence type="ECO:0008006" key="4">
    <source>
        <dbReference type="Google" id="ProtNLM"/>
    </source>
</evidence>
<dbReference type="AlphaFoldDB" id="A0A1L9V660"/>
<accession>A0A1L9V660</accession>
<evidence type="ECO:0000313" key="3">
    <source>
        <dbReference type="Proteomes" id="UP000184300"/>
    </source>
</evidence>
<protein>
    <recommendedName>
        <fullName evidence="4">Peptidase S1 domain-containing protein</fullName>
    </recommendedName>
</protein>
<keyword evidence="3" id="KW-1185">Reference proteome</keyword>